<sequence>MDGQTWRRRVSGTQAHRGKPARNPEDAPSPHLSLSHCQSPLLPTRTIHRQSKTMCLYAYTKNGPLTPWSMSCGTCVSALCLGYHPTTSCGPCGNGACIDSVDPPLSLSLHPTQEHGTTPSVFMRHAESQPGTA</sequence>
<feature type="compositionally biased region" description="Basic residues" evidence="1">
    <location>
        <begin position="1"/>
        <end position="20"/>
    </location>
</feature>
<feature type="region of interest" description="Disordered" evidence="1">
    <location>
        <begin position="109"/>
        <end position="133"/>
    </location>
</feature>
<evidence type="ECO:0000256" key="1">
    <source>
        <dbReference type="SAM" id="MobiDB-lite"/>
    </source>
</evidence>
<name>M2REI7_COCSN</name>
<evidence type="ECO:0000313" key="2">
    <source>
        <dbReference type="EMBL" id="EMD65174.1"/>
    </source>
</evidence>
<dbReference type="GeneID" id="19136566"/>
<dbReference type="Proteomes" id="UP000016934">
    <property type="component" value="Unassembled WGS sequence"/>
</dbReference>
<reference evidence="2 3" key="1">
    <citation type="journal article" date="2012" name="PLoS Pathog.">
        <title>Diverse lifestyles and strategies of plant pathogenesis encoded in the genomes of eighteen Dothideomycetes fungi.</title>
        <authorList>
            <person name="Ohm R.A."/>
            <person name="Feau N."/>
            <person name="Henrissat B."/>
            <person name="Schoch C.L."/>
            <person name="Horwitz B.A."/>
            <person name="Barry K.W."/>
            <person name="Condon B.J."/>
            <person name="Copeland A.C."/>
            <person name="Dhillon B."/>
            <person name="Glaser F."/>
            <person name="Hesse C.N."/>
            <person name="Kosti I."/>
            <person name="LaButti K."/>
            <person name="Lindquist E.A."/>
            <person name="Lucas S."/>
            <person name="Salamov A.A."/>
            <person name="Bradshaw R.E."/>
            <person name="Ciuffetti L."/>
            <person name="Hamelin R.C."/>
            <person name="Kema G.H.J."/>
            <person name="Lawrence C."/>
            <person name="Scott J.A."/>
            <person name="Spatafora J.W."/>
            <person name="Turgeon B.G."/>
            <person name="de Wit P.J.G.M."/>
            <person name="Zhong S."/>
            <person name="Goodwin S.B."/>
            <person name="Grigoriev I.V."/>
        </authorList>
    </citation>
    <scope>NUCLEOTIDE SEQUENCE [LARGE SCALE GENOMIC DNA]</scope>
    <source>
        <strain evidence="3">ND90Pr / ATCC 201652</strain>
    </source>
</reference>
<accession>M2REI7</accession>
<organism evidence="2 3">
    <name type="scientific">Cochliobolus sativus (strain ND90Pr / ATCC 201652)</name>
    <name type="common">Common root rot and spot blotch fungus</name>
    <name type="synonym">Bipolaris sorokiniana</name>
    <dbReference type="NCBI Taxonomy" id="665912"/>
    <lineage>
        <taxon>Eukaryota</taxon>
        <taxon>Fungi</taxon>
        <taxon>Dikarya</taxon>
        <taxon>Ascomycota</taxon>
        <taxon>Pezizomycotina</taxon>
        <taxon>Dothideomycetes</taxon>
        <taxon>Pleosporomycetidae</taxon>
        <taxon>Pleosporales</taxon>
        <taxon>Pleosporineae</taxon>
        <taxon>Pleosporaceae</taxon>
        <taxon>Bipolaris</taxon>
    </lineage>
</organism>
<reference evidence="3" key="2">
    <citation type="journal article" date="2013" name="PLoS Genet.">
        <title>Comparative genome structure, secondary metabolite, and effector coding capacity across Cochliobolus pathogens.</title>
        <authorList>
            <person name="Condon B.J."/>
            <person name="Leng Y."/>
            <person name="Wu D."/>
            <person name="Bushley K.E."/>
            <person name="Ohm R.A."/>
            <person name="Otillar R."/>
            <person name="Martin J."/>
            <person name="Schackwitz W."/>
            <person name="Grimwood J."/>
            <person name="MohdZainudin N."/>
            <person name="Xue C."/>
            <person name="Wang R."/>
            <person name="Manning V.A."/>
            <person name="Dhillon B."/>
            <person name="Tu Z.J."/>
            <person name="Steffenson B.J."/>
            <person name="Salamov A."/>
            <person name="Sun H."/>
            <person name="Lowry S."/>
            <person name="LaButti K."/>
            <person name="Han J."/>
            <person name="Copeland A."/>
            <person name="Lindquist E."/>
            <person name="Barry K."/>
            <person name="Schmutz J."/>
            <person name="Baker S.E."/>
            <person name="Ciuffetti L.M."/>
            <person name="Grigoriev I.V."/>
            <person name="Zhong S."/>
            <person name="Turgeon B.G."/>
        </authorList>
    </citation>
    <scope>NUCLEOTIDE SEQUENCE [LARGE SCALE GENOMIC DNA]</scope>
    <source>
        <strain evidence="3">ND90Pr / ATCC 201652</strain>
    </source>
</reference>
<proteinExistence type="predicted"/>
<dbReference type="EMBL" id="KB445642">
    <property type="protein sequence ID" value="EMD65174.1"/>
    <property type="molecule type" value="Genomic_DNA"/>
</dbReference>
<dbReference type="KEGG" id="bsc:COCSADRAFT_318795"/>
<protein>
    <submittedName>
        <fullName evidence="2">Uncharacterized protein</fullName>
    </submittedName>
</protein>
<feature type="compositionally biased region" description="Polar residues" evidence="1">
    <location>
        <begin position="109"/>
        <end position="120"/>
    </location>
</feature>
<dbReference type="AlphaFoldDB" id="M2REI7"/>
<dbReference type="HOGENOM" id="CLU_1906563_0_0_1"/>
<feature type="region of interest" description="Disordered" evidence="1">
    <location>
        <begin position="1"/>
        <end position="33"/>
    </location>
</feature>
<keyword evidence="3" id="KW-1185">Reference proteome</keyword>
<dbReference type="RefSeq" id="XP_007699645.1">
    <property type="nucleotide sequence ID" value="XM_007701455.1"/>
</dbReference>
<evidence type="ECO:0000313" key="3">
    <source>
        <dbReference type="Proteomes" id="UP000016934"/>
    </source>
</evidence>
<gene>
    <name evidence="2" type="ORF">COCSADRAFT_318795</name>
</gene>